<evidence type="ECO:0000313" key="4">
    <source>
        <dbReference type="EMBL" id="RKT55636.1"/>
    </source>
</evidence>
<name>A0A495W1Y2_9PSEU</name>
<evidence type="ECO:0000313" key="5">
    <source>
        <dbReference type="Proteomes" id="UP000282084"/>
    </source>
</evidence>
<protein>
    <submittedName>
        <fullName evidence="4">Methyltransferase family protein</fullName>
    </submittedName>
</protein>
<evidence type="ECO:0000256" key="1">
    <source>
        <dbReference type="ARBA" id="ARBA00022603"/>
    </source>
</evidence>
<evidence type="ECO:0000259" key="3">
    <source>
        <dbReference type="Pfam" id="PF13649"/>
    </source>
</evidence>
<dbReference type="Gene3D" id="3.40.50.150">
    <property type="entry name" value="Vaccinia Virus protein VP39"/>
    <property type="match status" value="1"/>
</dbReference>
<sequence>MSTPYGSLWESYWKELPAGFGEAFWDASPEVGAARHLRLFGPHFDRALPLVDLGCGNGTQTPFLARHYARVVGVDISASAVAQARVENPAPNVEYDVLDVLDTAGVDALRERIGPANVYMRAVIHQLSPTDRLLCARNLARLAGPGGCVFDQELVRESYEVFERLLAESPDPLPRLTRLAGHFQVGLKTTAAGAEHLDRIFAEAGYEVLATDRLELPTSERFADGSVLRMPAQYVIARPAA</sequence>
<keyword evidence="2 4" id="KW-0808">Transferase</keyword>
<dbReference type="CDD" id="cd02440">
    <property type="entry name" value="AdoMet_MTases"/>
    <property type="match status" value="1"/>
</dbReference>
<dbReference type="OrthoDB" id="495703at2"/>
<dbReference type="GO" id="GO:0032259">
    <property type="term" value="P:methylation"/>
    <property type="evidence" value="ECO:0007669"/>
    <property type="project" value="UniProtKB-KW"/>
</dbReference>
<dbReference type="InterPro" id="IPR051052">
    <property type="entry name" value="Diverse_substrate_MTase"/>
</dbReference>
<dbReference type="GO" id="GO:0008168">
    <property type="term" value="F:methyltransferase activity"/>
    <property type="evidence" value="ECO:0007669"/>
    <property type="project" value="UniProtKB-KW"/>
</dbReference>
<dbReference type="PANTHER" id="PTHR44942:SF4">
    <property type="entry name" value="METHYLTRANSFERASE TYPE 11 DOMAIN-CONTAINING PROTEIN"/>
    <property type="match status" value="1"/>
</dbReference>
<reference evidence="4 5" key="1">
    <citation type="submission" date="2018-10" db="EMBL/GenBank/DDBJ databases">
        <title>Sequencing the genomes of 1000 actinobacteria strains.</title>
        <authorList>
            <person name="Klenk H.-P."/>
        </authorList>
    </citation>
    <scope>NUCLEOTIDE SEQUENCE [LARGE SCALE GENOMIC DNA]</scope>
    <source>
        <strain evidence="4 5">DSM 43800</strain>
    </source>
</reference>
<keyword evidence="1 4" id="KW-0489">Methyltransferase</keyword>
<dbReference type="Pfam" id="PF13649">
    <property type="entry name" value="Methyltransf_25"/>
    <property type="match status" value="1"/>
</dbReference>
<dbReference type="InterPro" id="IPR041698">
    <property type="entry name" value="Methyltransf_25"/>
</dbReference>
<dbReference type="AlphaFoldDB" id="A0A495W1Y2"/>
<organism evidence="4 5">
    <name type="scientific">Saccharothrix australiensis</name>
    <dbReference type="NCBI Taxonomy" id="2072"/>
    <lineage>
        <taxon>Bacteria</taxon>
        <taxon>Bacillati</taxon>
        <taxon>Actinomycetota</taxon>
        <taxon>Actinomycetes</taxon>
        <taxon>Pseudonocardiales</taxon>
        <taxon>Pseudonocardiaceae</taxon>
        <taxon>Saccharothrix</taxon>
    </lineage>
</organism>
<dbReference type="Proteomes" id="UP000282084">
    <property type="component" value="Unassembled WGS sequence"/>
</dbReference>
<evidence type="ECO:0000256" key="2">
    <source>
        <dbReference type="ARBA" id="ARBA00022679"/>
    </source>
</evidence>
<keyword evidence="5" id="KW-1185">Reference proteome</keyword>
<dbReference type="PANTHER" id="PTHR44942">
    <property type="entry name" value="METHYLTRANSF_11 DOMAIN-CONTAINING PROTEIN"/>
    <property type="match status" value="1"/>
</dbReference>
<feature type="domain" description="Methyltransferase" evidence="3">
    <location>
        <begin position="51"/>
        <end position="147"/>
    </location>
</feature>
<accession>A0A495W1Y2</accession>
<gene>
    <name evidence="4" type="ORF">C8E97_4318</name>
</gene>
<comment type="caution">
    <text evidence="4">The sequence shown here is derived from an EMBL/GenBank/DDBJ whole genome shotgun (WGS) entry which is preliminary data.</text>
</comment>
<proteinExistence type="predicted"/>
<dbReference type="EMBL" id="RBXO01000001">
    <property type="protein sequence ID" value="RKT55636.1"/>
    <property type="molecule type" value="Genomic_DNA"/>
</dbReference>
<dbReference type="SUPFAM" id="SSF53335">
    <property type="entry name" value="S-adenosyl-L-methionine-dependent methyltransferases"/>
    <property type="match status" value="1"/>
</dbReference>
<dbReference type="InterPro" id="IPR029063">
    <property type="entry name" value="SAM-dependent_MTases_sf"/>
</dbReference>
<dbReference type="RefSeq" id="WP_121007310.1">
    <property type="nucleotide sequence ID" value="NZ_RBXO01000001.1"/>
</dbReference>